<dbReference type="Pfam" id="PF22698">
    <property type="entry name" value="Semialdhyde_dhC_1"/>
    <property type="match status" value="1"/>
</dbReference>
<evidence type="ECO:0000256" key="5">
    <source>
        <dbReference type="PROSITE-ProRule" id="PRU10010"/>
    </source>
</evidence>
<keyword evidence="2" id="KW-0028">Amino-acid biosynthesis</keyword>
<keyword evidence="3" id="KW-0521">NADP</keyword>
<evidence type="ECO:0000256" key="3">
    <source>
        <dbReference type="ARBA" id="ARBA00022857"/>
    </source>
</evidence>
<evidence type="ECO:0000313" key="8">
    <source>
        <dbReference type="Proteomes" id="UP000031599"/>
    </source>
</evidence>
<dbReference type="Proteomes" id="UP000031599">
    <property type="component" value="Unassembled WGS sequence"/>
</dbReference>
<reference evidence="7 8" key="1">
    <citation type="submission" date="2014-12" db="EMBL/GenBank/DDBJ databases">
        <title>Genome assembly of Enhygromyxa salina DSM 15201.</title>
        <authorList>
            <person name="Sharma G."/>
            <person name="Subramanian S."/>
        </authorList>
    </citation>
    <scope>NUCLEOTIDE SEQUENCE [LARGE SCALE GENOMIC DNA]</scope>
    <source>
        <strain evidence="7 8">DSM 15201</strain>
    </source>
</reference>
<feature type="active site" evidence="5">
    <location>
        <position position="118"/>
    </location>
</feature>
<evidence type="ECO:0000313" key="7">
    <source>
        <dbReference type="EMBL" id="KIG15005.1"/>
    </source>
</evidence>
<dbReference type="Gene3D" id="3.40.50.720">
    <property type="entry name" value="NAD(P)-binding Rossmann-like Domain"/>
    <property type="match status" value="1"/>
</dbReference>
<gene>
    <name evidence="7" type="ORF">DB30_06037</name>
</gene>
<dbReference type="GO" id="GO:0006526">
    <property type="term" value="P:L-arginine biosynthetic process"/>
    <property type="evidence" value="ECO:0007669"/>
    <property type="project" value="UniProtKB-KW"/>
</dbReference>
<dbReference type="InterPro" id="IPR036291">
    <property type="entry name" value="NAD(P)-bd_dom_sf"/>
</dbReference>
<dbReference type="GO" id="GO:0003942">
    <property type="term" value="F:N-acetyl-gamma-glutamyl-phosphate reductase activity"/>
    <property type="evidence" value="ECO:0007669"/>
    <property type="project" value="InterPro"/>
</dbReference>
<dbReference type="Pfam" id="PF01118">
    <property type="entry name" value="Semialdhyde_dh"/>
    <property type="match status" value="1"/>
</dbReference>
<dbReference type="GO" id="GO:0051287">
    <property type="term" value="F:NAD binding"/>
    <property type="evidence" value="ECO:0007669"/>
    <property type="project" value="InterPro"/>
</dbReference>
<dbReference type="EMBL" id="JMCC02000061">
    <property type="protein sequence ID" value="KIG15005.1"/>
    <property type="molecule type" value="Genomic_DNA"/>
</dbReference>
<feature type="domain" description="Semialdehyde dehydrogenase NAD-binding" evidence="6">
    <location>
        <begin position="7"/>
        <end position="110"/>
    </location>
</feature>
<dbReference type="InterPro" id="IPR050085">
    <property type="entry name" value="AGPR"/>
</dbReference>
<evidence type="ECO:0000259" key="6">
    <source>
        <dbReference type="SMART" id="SM00859"/>
    </source>
</evidence>
<dbReference type="InterPro" id="IPR023013">
    <property type="entry name" value="AGPR_AS"/>
</dbReference>
<dbReference type="SUPFAM" id="SSF55347">
    <property type="entry name" value="Glyceraldehyde-3-phosphate dehydrogenase-like, C-terminal domain"/>
    <property type="match status" value="1"/>
</dbReference>
<dbReference type="SUPFAM" id="SSF51735">
    <property type="entry name" value="NAD(P)-binding Rossmann-fold domains"/>
    <property type="match status" value="1"/>
</dbReference>
<organism evidence="7 8">
    <name type="scientific">Enhygromyxa salina</name>
    <dbReference type="NCBI Taxonomy" id="215803"/>
    <lineage>
        <taxon>Bacteria</taxon>
        <taxon>Pseudomonadati</taxon>
        <taxon>Myxococcota</taxon>
        <taxon>Polyangia</taxon>
        <taxon>Nannocystales</taxon>
        <taxon>Nannocystaceae</taxon>
        <taxon>Enhygromyxa</taxon>
    </lineage>
</organism>
<dbReference type="InterPro" id="IPR058924">
    <property type="entry name" value="AGPR_dimerisation_dom"/>
</dbReference>
<dbReference type="SMART" id="SM00859">
    <property type="entry name" value="Semialdhyde_dh"/>
    <property type="match status" value="1"/>
</dbReference>
<keyword evidence="1" id="KW-0055">Arginine biosynthesis</keyword>
<evidence type="ECO:0000256" key="4">
    <source>
        <dbReference type="ARBA" id="ARBA00023002"/>
    </source>
</evidence>
<dbReference type="PROSITE" id="PS01224">
    <property type="entry name" value="ARGC"/>
    <property type="match status" value="1"/>
</dbReference>
<dbReference type="PANTHER" id="PTHR32338:SF10">
    <property type="entry name" value="N-ACETYL-GAMMA-GLUTAMYL-PHOSPHATE REDUCTASE, CHLOROPLASTIC-RELATED"/>
    <property type="match status" value="1"/>
</dbReference>
<proteinExistence type="predicted"/>
<dbReference type="InterPro" id="IPR000534">
    <property type="entry name" value="Semialdehyde_DH_NAD-bd"/>
</dbReference>
<dbReference type="AlphaFoldDB" id="A0A0C2CZC7"/>
<protein>
    <submittedName>
        <fullName evidence="7">N-acetyl-gamma-glutamyl-phosphate reductase</fullName>
    </submittedName>
</protein>
<dbReference type="Gene3D" id="3.30.360.10">
    <property type="entry name" value="Dihydrodipicolinate Reductase, domain 2"/>
    <property type="match status" value="1"/>
</dbReference>
<evidence type="ECO:0000256" key="1">
    <source>
        <dbReference type="ARBA" id="ARBA00022571"/>
    </source>
</evidence>
<comment type="caution">
    <text evidence="7">The sequence shown here is derived from an EMBL/GenBank/DDBJ whole genome shotgun (WGS) entry which is preliminary data.</text>
</comment>
<dbReference type="CDD" id="cd23934">
    <property type="entry name" value="AGPR_1_C"/>
    <property type="match status" value="1"/>
</dbReference>
<dbReference type="RefSeq" id="WP_165703897.1">
    <property type="nucleotide sequence ID" value="NZ_JMCC02000061.1"/>
</dbReference>
<sequence length="331" mass="34426">MADQHFKVGIIGASGYAGQVLHALVMQHPCMEAVVPDARTPSDLEVRGREQLAACDVVALALPGEPARLWTDALFGLGVNKILDLSDARRRDPDAHYGLPELFGGPPEGARVVANPGCYPTATLLGLRPLLQRELINPTPIAVLGTSGASGAGKGLADHLHFCNLAGNSFPYKVGEHRHVPEIEHHLGGGAAISFVTQLLPIIRGMIVTSFVVPRASPAQLRDALVQHYAAHPWVSVLEQPDQGLGLGHVVGTHQALLAVGPVERSGLVPVFASIDNLMRGAASQALCNLNLWLGLAPGLGLPAPRVGLPAGVAPAFSTLTSSASSASTNG</sequence>
<dbReference type="PANTHER" id="PTHR32338">
    <property type="entry name" value="N-ACETYL-GAMMA-GLUTAMYL-PHOSPHATE REDUCTASE, CHLOROPLASTIC-RELATED-RELATED"/>
    <property type="match status" value="1"/>
</dbReference>
<keyword evidence="4" id="KW-0560">Oxidoreductase</keyword>
<accession>A0A0C2CZC7</accession>
<evidence type="ECO:0000256" key="2">
    <source>
        <dbReference type="ARBA" id="ARBA00022605"/>
    </source>
</evidence>
<name>A0A0C2CZC7_9BACT</name>